<sequence length="289" mass="31333">MRGSQRTRAVRGTGEPDNVRRRQHRGPAEGGDIPVHRPRSGGPAPVSKRPQIDGPKYSVTLYFKTMTLYYNFDVVTTNFGWTTPDRLRFLLRKISGVFFDAVLSHQWYNALACGDLEENPDPSRRVVVFLDVDTCIDGNYPAYSAPLSLGREQATLAGDHLQRGGGSGSTDAIPGGPAKRALGRLAQQPPVKIRPAGRWLQRRPRRQGFVMDHQRAGGDALSSGGVVTDAAATSPGGDKADVPPSERRSSPTAAARKSPWGMGRRDGGKKKPTAGPASPGETQEGNWWR</sequence>
<organism evidence="2 3">
    <name type="scientific">Thalassiosira oceanica</name>
    <name type="common">Marine diatom</name>
    <dbReference type="NCBI Taxonomy" id="159749"/>
    <lineage>
        <taxon>Eukaryota</taxon>
        <taxon>Sar</taxon>
        <taxon>Stramenopiles</taxon>
        <taxon>Ochrophyta</taxon>
        <taxon>Bacillariophyta</taxon>
        <taxon>Coscinodiscophyceae</taxon>
        <taxon>Thalassiosirophycidae</taxon>
        <taxon>Thalassiosirales</taxon>
        <taxon>Thalassiosiraceae</taxon>
        <taxon>Thalassiosira</taxon>
    </lineage>
</organism>
<protein>
    <submittedName>
        <fullName evidence="2">Uncharacterized protein</fullName>
    </submittedName>
</protein>
<feature type="compositionally biased region" description="Basic and acidic residues" evidence="1">
    <location>
        <begin position="238"/>
        <end position="249"/>
    </location>
</feature>
<dbReference type="EMBL" id="AGNL01034284">
    <property type="protein sequence ID" value="EJK55328.1"/>
    <property type="molecule type" value="Genomic_DNA"/>
</dbReference>
<dbReference type="OrthoDB" id="47085at2759"/>
<proteinExistence type="predicted"/>
<feature type="region of interest" description="Disordered" evidence="1">
    <location>
        <begin position="215"/>
        <end position="289"/>
    </location>
</feature>
<dbReference type="AlphaFoldDB" id="K0RNJ1"/>
<reference evidence="2 3" key="1">
    <citation type="journal article" date="2012" name="Genome Biol.">
        <title>Genome and low-iron response of an oceanic diatom adapted to chronic iron limitation.</title>
        <authorList>
            <person name="Lommer M."/>
            <person name="Specht M."/>
            <person name="Roy A.S."/>
            <person name="Kraemer L."/>
            <person name="Andreson R."/>
            <person name="Gutowska M.A."/>
            <person name="Wolf J."/>
            <person name="Bergner S.V."/>
            <person name="Schilhabel M.B."/>
            <person name="Klostermeier U.C."/>
            <person name="Beiko R.G."/>
            <person name="Rosenstiel P."/>
            <person name="Hippler M."/>
            <person name="Laroche J."/>
        </authorList>
    </citation>
    <scope>NUCLEOTIDE SEQUENCE [LARGE SCALE GENOMIC DNA]</scope>
    <source>
        <strain evidence="2 3">CCMP1005</strain>
    </source>
</reference>
<dbReference type="Proteomes" id="UP000266841">
    <property type="component" value="Unassembled WGS sequence"/>
</dbReference>
<feature type="compositionally biased region" description="Polar residues" evidence="1">
    <location>
        <begin position="280"/>
        <end position="289"/>
    </location>
</feature>
<gene>
    <name evidence="2" type="ORF">THAOC_24949</name>
</gene>
<feature type="region of interest" description="Disordered" evidence="1">
    <location>
        <begin position="161"/>
        <end position="186"/>
    </location>
</feature>
<accession>K0RNJ1</accession>
<name>K0RNJ1_THAOC</name>
<feature type="region of interest" description="Disordered" evidence="1">
    <location>
        <begin position="1"/>
        <end position="51"/>
    </location>
</feature>
<evidence type="ECO:0000313" key="3">
    <source>
        <dbReference type="Proteomes" id="UP000266841"/>
    </source>
</evidence>
<evidence type="ECO:0000256" key="1">
    <source>
        <dbReference type="SAM" id="MobiDB-lite"/>
    </source>
</evidence>
<keyword evidence="3" id="KW-1185">Reference proteome</keyword>
<evidence type="ECO:0000313" key="2">
    <source>
        <dbReference type="EMBL" id="EJK55328.1"/>
    </source>
</evidence>
<comment type="caution">
    <text evidence="2">The sequence shown here is derived from an EMBL/GenBank/DDBJ whole genome shotgun (WGS) entry which is preliminary data.</text>
</comment>